<dbReference type="GO" id="GO:0003677">
    <property type="term" value="F:DNA binding"/>
    <property type="evidence" value="ECO:0007669"/>
    <property type="project" value="InterPro"/>
</dbReference>
<keyword evidence="2 4" id="KW-0863">Zinc-finger</keyword>
<dbReference type="SUPFAM" id="SSF57667">
    <property type="entry name" value="beta-beta-alpha zinc fingers"/>
    <property type="match status" value="1"/>
</dbReference>
<comment type="caution">
    <text evidence="7">The sequence shown here is derived from an EMBL/GenBank/DDBJ whole genome shotgun (WGS) entry which is preliminary data.</text>
</comment>
<dbReference type="AlphaFoldDB" id="A0AAW1TJW7"/>
<evidence type="ECO:0000256" key="5">
    <source>
        <dbReference type="SAM" id="MobiDB-lite"/>
    </source>
</evidence>
<gene>
    <name evidence="7" type="ORF">WA026_011645</name>
</gene>
<name>A0AAW1TJW7_9CUCU</name>
<keyword evidence="1" id="KW-0479">Metal-binding</keyword>
<dbReference type="PROSITE" id="PS50808">
    <property type="entry name" value="ZF_BED"/>
    <property type="match status" value="1"/>
</dbReference>
<feature type="region of interest" description="Disordered" evidence="5">
    <location>
        <begin position="93"/>
        <end position="133"/>
    </location>
</feature>
<evidence type="ECO:0000256" key="4">
    <source>
        <dbReference type="PROSITE-ProRule" id="PRU00027"/>
    </source>
</evidence>
<evidence type="ECO:0000256" key="2">
    <source>
        <dbReference type="ARBA" id="ARBA00022771"/>
    </source>
</evidence>
<dbReference type="InterPro" id="IPR036236">
    <property type="entry name" value="Znf_C2H2_sf"/>
</dbReference>
<dbReference type="SMART" id="SM00614">
    <property type="entry name" value="ZnF_BED"/>
    <property type="match status" value="1"/>
</dbReference>
<dbReference type="InterPro" id="IPR003656">
    <property type="entry name" value="Znf_BED"/>
</dbReference>
<feature type="domain" description="BED-type" evidence="6">
    <location>
        <begin position="3"/>
        <end position="53"/>
    </location>
</feature>
<evidence type="ECO:0000256" key="3">
    <source>
        <dbReference type="ARBA" id="ARBA00022833"/>
    </source>
</evidence>
<protein>
    <recommendedName>
        <fullName evidence="6">BED-type domain-containing protein</fullName>
    </recommendedName>
</protein>
<sequence length="222" mass="25126">MTRRKSLLWALFEPIDDHRAKCLDCKQKFSYRTSTSNLAKHLRRKHPGIIAELTSQGNLKLPGSICDKSEDDYTENLQKTHEVFISETNDGEELDSALVDSPTSRTPSLTDRKSRDRQTDLKKDNSSRKSSEPAYKIFKSSDSVCTSSPSKLSQDECETFGKIVASHLRELPVVVALECQSDILHHLVQKRLGRSSSDTRLHQYSNDGTTEQIIVQAWDNTD</sequence>
<keyword evidence="3" id="KW-0862">Zinc</keyword>
<evidence type="ECO:0000256" key="1">
    <source>
        <dbReference type="ARBA" id="ARBA00022723"/>
    </source>
</evidence>
<feature type="compositionally biased region" description="Basic and acidic residues" evidence="5">
    <location>
        <begin position="110"/>
        <end position="131"/>
    </location>
</feature>
<evidence type="ECO:0000313" key="7">
    <source>
        <dbReference type="EMBL" id="KAK9871392.1"/>
    </source>
</evidence>
<organism evidence="7 8">
    <name type="scientific">Henosepilachna vigintioctopunctata</name>
    <dbReference type="NCBI Taxonomy" id="420089"/>
    <lineage>
        <taxon>Eukaryota</taxon>
        <taxon>Metazoa</taxon>
        <taxon>Ecdysozoa</taxon>
        <taxon>Arthropoda</taxon>
        <taxon>Hexapoda</taxon>
        <taxon>Insecta</taxon>
        <taxon>Pterygota</taxon>
        <taxon>Neoptera</taxon>
        <taxon>Endopterygota</taxon>
        <taxon>Coleoptera</taxon>
        <taxon>Polyphaga</taxon>
        <taxon>Cucujiformia</taxon>
        <taxon>Coccinelloidea</taxon>
        <taxon>Coccinellidae</taxon>
        <taxon>Epilachninae</taxon>
        <taxon>Epilachnini</taxon>
        <taxon>Henosepilachna</taxon>
    </lineage>
</organism>
<evidence type="ECO:0000313" key="8">
    <source>
        <dbReference type="Proteomes" id="UP001431783"/>
    </source>
</evidence>
<reference evidence="7 8" key="1">
    <citation type="submission" date="2023-03" db="EMBL/GenBank/DDBJ databases">
        <title>Genome insight into feeding habits of ladybird beetles.</title>
        <authorList>
            <person name="Li H.-S."/>
            <person name="Huang Y.-H."/>
            <person name="Pang H."/>
        </authorList>
    </citation>
    <scope>NUCLEOTIDE SEQUENCE [LARGE SCALE GENOMIC DNA]</scope>
    <source>
        <strain evidence="7">SYSU_2023b</strain>
        <tissue evidence="7">Whole body</tissue>
    </source>
</reference>
<keyword evidence="8" id="KW-1185">Reference proteome</keyword>
<evidence type="ECO:0000259" key="6">
    <source>
        <dbReference type="PROSITE" id="PS50808"/>
    </source>
</evidence>
<accession>A0AAW1TJW7</accession>
<dbReference type="EMBL" id="JARQZJ010000005">
    <property type="protein sequence ID" value="KAK9871392.1"/>
    <property type="molecule type" value="Genomic_DNA"/>
</dbReference>
<dbReference type="Proteomes" id="UP001431783">
    <property type="component" value="Unassembled WGS sequence"/>
</dbReference>
<dbReference type="GO" id="GO:0008270">
    <property type="term" value="F:zinc ion binding"/>
    <property type="evidence" value="ECO:0007669"/>
    <property type="project" value="UniProtKB-KW"/>
</dbReference>
<dbReference type="Pfam" id="PF02892">
    <property type="entry name" value="zf-BED"/>
    <property type="match status" value="1"/>
</dbReference>
<proteinExistence type="predicted"/>